<accession>A0A014MFK9</accession>
<dbReference type="AlphaFoldDB" id="A0A014MFK9"/>
<evidence type="ECO:0000313" key="2">
    <source>
        <dbReference type="Proteomes" id="UP000019918"/>
    </source>
</evidence>
<proteinExistence type="predicted"/>
<comment type="caution">
    <text evidence="1">The sequence shown here is derived from an EMBL/GenBank/DDBJ whole genome shotgun (WGS) entry which is preliminary data.</text>
</comment>
<evidence type="ECO:0000313" key="1">
    <source>
        <dbReference type="EMBL" id="EXU76894.1"/>
    </source>
</evidence>
<gene>
    <name evidence="1" type="ORF">BG55_03090</name>
</gene>
<dbReference type="EMBL" id="JFHN01000021">
    <property type="protein sequence ID" value="EXU76894.1"/>
    <property type="molecule type" value="Genomic_DNA"/>
</dbReference>
<reference evidence="1 2" key="1">
    <citation type="submission" date="2014-02" db="EMBL/GenBank/DDBJ databases">
        <title>Draft genome of Erwinia mallotivora strain BT-MARDI, a papaya dieback pathogen.</title>
        <authorList>
            <person name="Redzuan R."/>
            <person name="Abu Bakar N."/>
            <person name="Badrun R."/>
            <person name="Mohd Raih M.F."/>
            <person name="Rozano L."/>
            <person name="Mat Amin N."/>
        </authorList>
    </citation>
    <scope>NUCLEOTIDE SEQUENCE [LARGE SCALE GENOMIC DNA]</scope>
    <source>
        <strain evidence="1 2">BT-MARDI</strain>
    </source>
</reference>
<organism evidence="1 2">
    <name type="scientific">Erwinia mallotivora</name>
    <dbReference type="NCBI Taxonomy" id="69222"/>
    <lineage>
        <taxon>Bacteria</taxon>
        <taxon>Pseudomonadati</taxon>
        <taxon>Pseudomonadota</taxon>
        <taxon>Gammaproteobacteria</taxon>
        <taxon>Enterobacterales</taxon>
        <taxon>Erwiniaceae</taxon>
        <taxon>Erwinia</taxon>
    </lineage>
</organism>
<name>A0A014MFK9_9GAMM</name>
<protein>
    <submittedName>
        <fullName evidence="1">Uncharacterized protein</fullName>
    </submittedName>
</protein>
<keyword evidence="2" id="KW-1185">Reference proteome</keyword>
<sequence length="67" mass="7699">MERQPDKANAAVVIRKMKSGFIIVFLFQKSETHPDNTTVAARIHRPNESFDIMLTDLISEPYCTVYI</sequence>
<dbReference type="Proteomes" id="UP000019918">
    <property type="component" value="Unassembled WGS sequence"/>
</dbReference>